<feature type="domain" description="HTH tetR-type" evidence="2">
    <location>
        <begin position="21"/>
        <end position="50"/>
    </location>
</feature>
<comment type="caution">
    <text evidence="3">The sequence shown here is derived from an EMBL/GenBank/DDBJ whole genome shotgun (WGS) entry which is preliminary data.</text>
</comment>
<dbReference type="GO" id="GO:0003677">
    <property type="term" value="F:DNA binding"/>
    <property type="evidence" value="ECO:0007669"/>
    <property type="project" value="UniProtKB-KW"/>
</dbReference>
<sequence length="180" mass="20148">MQLDDNLLRKLAKAMVEQPRATVKDLAEAIGVSRGTLHRTFGSRESIVEKINEYGTAVLNHIADTISAKSVEPTDASLSSLINMHLEHREVLIYQMFNYTPEVCTVENTLWAHYSNAVDRYFLAGQQVGLFRIDINAAALTEYFVSLIYSTADAERRGRLANAESVKLLTRFFLHGAKGN</sequence>
<dbReference type="Pfam" id="PF00440">
    <property type="entry name" value="TetR_N"/>
    <property type="match status" value="1"/>
</dbReference>
<dbReference type="Proteomes" id="UP000294145">
    <property type="component" value="Unassembled WGS sequence"/>
</dbReference>
<organism evidence="3 4">
    <name type="scientific">Vibrio cholerae</name>
    <dbReference type="NCBI Taxonomy" id="666"/>
    <lineage>
        <taxon>Bacteria</taxon>
        <taxon>Pseudomonadati</taxon>
        <taxon>Pseudomonadota</taxon>
        <taxon>Gammaproteobacteria</taxon>
        <taxon>Vibrionales</taxon>
        <taxon>Vibrionaceae</taxon>
        <taxon>Vibrio</taxon>
    </lineage>
</organism>
<dbReference type="InterPro" id="IPR009057">
    <property type="entry name" value="Homeodomain-like_sf"/>
</dbReference>
<dbReference type="InterPro" id="IPR036271">
    <property type="entry name" value="Tet_transcr_reg_TetR-rel_C_sf"/>
</dbReference>
<gene>
    <name evidence="3" type="ORF">EYB64_16960</name>
</gene>
<keyword evidence="1" id="KW-0238">DNA-binding</keyword>
<evidence type="ECO:0000259" key="2">
    <source>
        <dbReference type="Pfam" id="PF00440"/>
    </source>
</evidence>
<reference evidence="3 4" key="1">
    <citation type="submission" date="2019-02" db="EMBL/GenBank/DDBJ databases">
        <title>Genomic plasticity associated with the antimicrobial resistance in Vibrio cholerae.</title>
        <authorList>
            <person name="Verma J."/>
            <person name="Bag S."/>
            <person name="Saha B."/>
            <person name="Kumar P."/>
            <person name="Ghosh T.S."/>
            <person name="Dayal M."/>
            <person name="Senapati T."/>
            <person name="Mehra S."/>
            <person name="Dey P."/>
            <person name="Desigamani A."/>
            <person name="Kumar D."/>
            <person name="Rana P."/>
            <person name="Kumar B."/>
            <person name="Maiti T.K."/>
            <person name="Sharma N.C."/>
            <person name="Bhadra R.K."/>
            <person name="Mutreja A."/>
            <person name="Nair G.B."/>
            <person name="Ramamurthy T."/>
            <person name="Das B."/>
        </authorList>
    </citation>
    <scope>NUCLEOTIDE SEQUENCE [LARGE SCALE GENOMIC DNA]</scope>
    <source>
        <strain evidence="3 4">IDH06781</strain>
    </source>
</reference>
<dbReference type="SUPFAM" id="SSF46689">
    <property type="entry name" value="Homeodomain-like"/>
    <property type="match status" value="1"/>
</dbReference>
<dbReference type="InterPro" id="IPR001647">
    <property type="entry name" value="HTH_TetR"/>
</dbReference>
<dbReference type="SUPFAM" id="SSF48498">
    <property type="entry name" value="Tetracyclin repressor-like, C-terminal domain"/>
    <property type="match status" value="1"/>
</dbReference>
<evidence type="ECO:0000313" key="4">
    <source>
        <dbReference type="Proteomes" id="UP000294145"/>
    </source>
</evidence>
<dbReference type="EMBL" id="SISP01000035">
    <property type="protein sequence ID" value="TBM39477.1"/>
    <property type="molecule type" value="Genomic_DNA"/>
</dbReference>
<dbReference type="Gene3D" id="1.10.357.10">
    <property type="entry name" value="Tetracycline Repressor, domain 2"/>
    <property type="match status" value="1"/>
</dbReference>
<proteinExistence type="predicted"/>
<dbReference type="RefSeq" id="WP_125891653.1">
    <property type="nucleotide sequence ID" value="NZ_POTE01000076.1"/>
</dbReference>
<evidence type="ECO:0000313" key="3">
    <source>
        <dbReference type="EMBL" id="TBM39477.1"/>
    </source>
</evidence>
<evidence type="ECO:0000256" key="1">
    <source>
        <dbReference type="ARBA" id="ARBA00023125"/>
    </source>
</evidence>
<protein>
    <submittedName>
        <fullName evidence="3">TetR/AcrR family transcriptional regulator</fullName>
    </submittedName>
</protein>
<accession>A0A7Z7Y9R7</accession>
<name>A0A7Z7Y9R7_VIBCL</name>
<dbReference type="AlphaFoldDB" id="A0A7Z7Y9R7"/>